<evidence type="ECO:0000313" key="1">
    <source>
        <dbReference type="EMBL" id="GFY57577.1"/>
    </source>
</evidence>
<dbReference type="AlphaFoldDB" id="A0A8X6XP40"/>
<comment type="caution">
    <text evidence="1">The sequence shown here is derived from an EMBL/GenBank/DDBJ whole genome shotgun (WGS) entry which is preliminary data.</text>
</comment>
<gene>
    <name evidence="1" type="ORF">TNIN_196461</name>
</gene>
<organism evidence="1 2">
    <name type="scientific">Trichonephila inaurata madagascariensis</name>
    <dbReference type="NCBI Taxonomy" id="2747483"/>
    <lineage>
        <taxon>Eukaryota</taxon>
        <taxon>Metazoa</taxon>
        <taxon>Ecdysozoa</taxon>
        <taxon>Arthropoda</taxon>
        <taxon>Chelicerata</taxon>
        <taxon>Arachnida</taxon>
        <taxon>Araneae</taxon>
        <taxon>Araneomorphae</taxon>
        <taxon>Entelegynae</taxon>
        <taxon>Araneoidea</taxon>
        <taxon>Nephilidae</taxon>
        <taxon>Trichonephila</taxon>
        <taxon>Trichonephila inaurata</taxon>
    </lineage>
</organism>
<name>A0A8X6XP40_9ARAC</name>
<dbReference type="Proteomes" id="UP000886998">
    <property type="component" value="Unassembled WGS sequence"/>
</dbReference>
<sequence>MSVIVYQQPLKCIFFQKGIVNMSTLLSKCLSEERRAIVTQSASISEGTWADAGCVFTSRTRTKAKVNGPTQEILPRVGVHFHSYTFPGGVTYAPRT</sequence>
<reference evidence="1" key="1">
    <citation type="submission" date="2020-08" db="EMBL/GenBank/DDBJ databases">
        <title>Multicomponent nature underlies the extraordinary mechanical properties of spider dragline silk.</title>
        <authorList>
            <person name="Kono N."/>
            <person name="Nakamura H."/>
            <person name="Mori M."/>
            <person name="Yoshida Y."/>
            <person name="Ohtoshi R."/>
            <person name="Malay A.D."/>
            <person name="Moran D.A.P."/>
            <person name="Tomita M."/>
            <person name="Numata K."/>
            <person name="Arakawa K."/>
        </authorList>
    </citation>
    <scope>NUCLEOTIDE SEQUENCE</scope>
</reference>
<dbReference type="EMBL" id="BMAV01011599">
    <property type="protein sequence ID" value="GFY57577.1"/>
    <property type="molecule type" value="Genomic_DNA"/>
</dbReference>
<proteinExistence type="predicted"/>
<keyword evidence="2" id="KW-1185">Reference proteome</keyword>
<protein>
    <submittedName>
        <fullName evidence="1">Uncharacterized protein</fullName>
    </submittedName>
</protein>
<accession>A0A8X6XP40</accession>
<evidence type="ECO:0000313" key="2">
    <source>
        <dbReference type="Proteomes" id="UP000886998"/>
    </source>
</evidence>
<dbReference type="OrthoDB" id="10506537at2759"/>